<dbReference type="InterPro" id="IPR016187">
    <property type="entry name" value="CTDL_fold"/>
</dbReference>
<reference evidence="3" key="4">
    <citation type="submission" date="2025-08" db="UniProtKB">
        <authorList>
            <consortium name="Ensembl"/>
        </authorList>
    </citation>
    <scope>IDENTIFICATION</scope>
</reference>
<protein>
    <recommendedName>
        <fullName evidence="2">Collagenase NC10/endostatin domain-containing protein</fullName>
    </recommendedName>
</protein>
<dbReference type="Gene3D" id="3.10.100.10">
    <property type="entry name" value="Mannose-Binding Protein A, subunit A"/>
    <property type="match status" value="1"/>
</dbReference>
<proteinExistence type="predicted"/>
<dbReference type="SUPFAM" id="SSF56436">
    <property type="entry name" value="C-type lectin-like"/>
    <property type="match status" value="1"/>
</dbReference>
<dbReference type="InterPro" id="IPR010515">
    <property type="entry name" value="Collagenase_NC10/endostatin"/>
</dbReference>
<name>A0A671DV39_RHIFE</name>
<dbReference type="Ensembl" id="ENSRFET00010002328.1">
    <property type="protein sequence ID" value="ENSRFEP00010002104.1"/>
    <property type="gene ID" value="ENSRFEG00010001539.1"/>
</dbReference>
<sequence length="332" mass="35086">MNGVQVKGCSGPRQESGAREQHRTSLGLKGAGAHVLSTPRSTGQRSGCLAAAPGTAARGQRTPPVGATPFHGAVLAGRRHPGQPPAPAGPPALPWRCPLHADRCLLPVPQCTSAALGRGTSGRVSGAWPLLRLTPTVHSERRRRPGLRTLTTAPPQLHLAALNGPQPGGLRGIRGADLQCFQQARAAGLAGTFRAFLSSRLQDLYSIVRRADRASVPIVNLRDEELFPSWGAMFSGSQGQLKPGARIFSFDGRDVLAAVPSRPQKSVWHGSDPSGRRLTESYCETWRTEAGTATGQASSLLEGKLLGQKAARCHNAFIVLCVENSFTTSSSK</sequence>
<dbReference type="AlphaFoldDB" id="A0A671DV39"/>
<dbReference type="InParanoid" id="A0A671DV39"/>
<dbReference type="InterPro" id="IPR016186">
    <property type="entry name" value="C-type_lectin-like/link_sf"/>
</dbReference>
<organism evidence="3 4">
    <name type="scientific">Rhinolophus ferrumequinum</name>
    <name type="common">Greater horseshoe bat</name>
    <dbReference type="NCBI Taxonomy" id="59479"/>
    <lineage>
        <taxon>Eukaryota</taxon>
        <taxon>Metazoa</taxon>
        <taxon>Chordata</taxon>
        <taxon>Craniata</taxon>
        <taxon>Vertebrata</taxon>
        <taxon>Euteleostomi</taxon>
        <taxon>Mammalia</taxon>
        <taxon>Eutheria</taxon>
        <taxon>Laurasiatheria</taxon>
        <taxon>Chiroptera</taxon>
        <taxon>Yinpterochiroptera</taxon>
        <taxon>Rhinolophoidea</taxon>
        <taxon>Rhinolophidae</taxon>
        <taxon>Rhinolophinae</taxon>
        <taxon>Rhinolophus</taxon>
    </lineage>
</organism>
<evidence type="ECO:0000313" key="4">
    <source>
        <dbReference type="Proteomes" id="UP000472240"/>
    </source>
</evidence>
<dbReference type="CDD" id="cd00247">
    <property type="entry name" value="Endostatin-like"/>
    <property type="match status" value="1"/>
</dbReference>
<evidence type="ECO:0000313" key="3">
    <source>
        <dbReference type="Ensembl" id="ENSRFEP00010002104.1"/>
    </source>
</evidence>
<dbReference type="Pfam" id="PF06482">
    <property type="entry name" value="Endostatin"/>
    <property type="match status" value="1"/>
</dbReference>
<reference evidence="4" key="3">
    <citation type="submission" date="2018-12" db="EMBL/GenBank/DDBJ databases">
        <title>G10K-VGP greater horseshoe bat female genome, primary haplotype.</title>
        <authorList>
            <person name="Teeling E."/>
            <person name="Myers G."/>
            <person name="Vernes S."/>
            <person name="Pippel M."/>
            <person name="Winkler S."/>
            <person name="Fedrigo O."/>
            <person name="Rhie A."/>
            <person name="Koren S."/>
            <person name="Phillippy A."/>
            <person name="Lewin H."/>
            <person name="Damas J."/>
            <person name="Howe K."/>
            <person name="Mountcastle J."/>
            <person name="Jarvis E.D."/>
        </authorList>
    </citation>
    <scope>NUCLEOTIDE SEQUENCE [LARGE SCALE GENOMIC DNA]</scope>
</reference>
<evidence type="ECO:0000259" key="2">
    <source>
        <dbReference type="Pfam" id="PF06482"/>
    </source>
</evidence>
<feature type="region of interest" description="Disordered" evidence="1">
    <location>
        <begin position="1"/>
        <end position="47"/>
    </location>
</feature>
<keyword evidence="4" id="KW-1185">Reference proteome</keyword>
<accession>A0A671DV39</accession>
<dbReference type="FunFam" id="3.10.100.10:FF:000008">
    <property type="entry name" value="collagen alpha-1(XVIII) chain isoform X1"/>
    <property type="match status" value="1"/>
</dbReference>
<reference evidence="3 4" key="2">
    <citation type="journal article" date="2018" name="Annu Rev Anim Biosci">
        <title>Bat Biology, Genomes, and the Bat1K Project: To Generate Chromosome-Level Genomes for All Living Bat Species.</title>
        <authorList>
            <person name="Teeling E.C."/>
            <person name="Vernes S.C."/>
            <person name="Davalos L.M."/>
            <person name="Ray D.A."/>
            <person name="Gilbert M.T.P."/>
            <person name="Myers E."/>
        </authorList>
    </citation>
    <scope>NUCLEOTIDE SEQUENCE</scope>
</reference>
<dbReference type="Proteomes" id="UP000472240">
    <property type="component" value="Chromosome 2"/>
</dbReference>
<feature type="domain" description="Collagenase NC10/endostatin" evidence="2">
    <location>
        <begin position="157"/>
        <end position="326"/>
    </location>
</feature>
<reference evidence="3 4" key="1">
    <citation type="journal article" date="2015" name="Annu Rev Anim Biosci">
        <title>The Genome 10K Project: a way forward.</title>
        <authorList>
            <person name="Koepfli K.P."/>
            <person name="Paten B."/>
            <person name="O'Brien S.J."/>
            <person name="Koepfli K.P."/>
            <person name="Paten B."/>
            <person name="Antunes A."/>
            <person name="Belov K."/>
            <person name="Bustamante C."/>
            <person name="Castoe T.A."/>
            <person name="Clawson H."/>
            <person name="Crawford A.J."/>
            <person name="Diekhans M."/>
            <person name="Distel D."/>
            <person name="Durbin R."/>
            <person name="Earl D."/>
            <person name="Fujita M.K."/>
            <person name="Gamble T."/>
            <person name="Georges A."/>
            <person name="Gemmell N."/>
            <person name="Gilbert M.T."/>
            <person name="Graves J.M."/>
            <person name="Green R.E."/>
            <person name="Hickey G."/>
            <person name="Jarvis E.D."/>
            <person name="Johnson W."/>
            <person name="Komissarov A."/>
            <person name="Korf I."/>
            <person name="Kuhn R."/>
            <person name="Larkin D.M."/>
            <person name="Lewin H."/>
            <person name="Lopez J.V."/>
            <person name="Ma J."/>
            <person name="Marques-Bonet T."/>
            <person name="Miller W."/>
            <person name="Murphy R."/>
            <person name="Pevzner P."/>
            <person name="Shapiro B."/>
            <person name="Steiner C."/>
            <person name="Tamazian G."/>
            <person name="Venkatesh B."/>
            <person name="Wang J."/>
            <person name="Wayne R."/>
            <person name="Wiley E."/>
            <person name="Yang H."/>
            <person name="Zhang G."/>
            <person name="Haussler D."/>
            <person name="Ryder O."/>
            <person name="O'Brien S.J."/>
        </authorList>
    </citation>
    <scope>NUCLEOTIDE SEQUENCE</scope>
</reference>
<dbReference type="GeneTree" id="ENSGT00940000158212"/>
<evidence type="ECO:0000256" key="1">
    <source>
        <dbReference type="SAM" id="MobiDB-lite"/>
    </source>
</evidence>
<reference evidence="3" key="5">
    <citation type="submission" date="2025-09" db="UniProtKB">
        <authorList>
            <consortium name="Ensembl"/>
        </authorList>
    </citation>
    <scope>IDENTIFICATION</scope>
</reference>